<dbReference type="InterPro" id="IPR016186">
    <property type="entry name" value="C-type_lectin-like/link_sf"/>
</dbReference>
<dbReference type="InterPro" id="IPR050111">
    <property type="entry name" value="C-type_lectin/snaclec_domain"/>
</dbReference>
<proteinExistence type="predicted"/>
<organism evidence="2 3">
    <name type="scientific">Actinia tenebrosa</name>
    <name type="common">Australian red waratah sea anemone</name>
    <dbReference type="NCBI Taxonomy" id="6105"/>
    <lineage>
        <taxon>Eukaryota</taxon>
        <taxon>Metazoa</taxon>
        <taxon>Cnidaria</taxon>
        <taxon>Anthozoa</taxon>
        <taxon>Hexacorallia</taxon>
        <taxon>Actiniaria</taxon>
        <taxon>Actiniidae</taxon>
        <taxon>Actinia</taxon>
    </lineage>
</organism>
<evidence type="ECO:0000259" key="1">
    <source>
        <dbReference type="PROSITE" id="PS50041"/>
    </source>
</evidence>
<gene>
    <name evidence="3" type="primary">LOC116297896</name>
</gene>
<dbReference type="InterPro" id="IPR001304">
    <property type="entry name" value="C-type_lectin-like"/>
</dbReference>
<dbReference type="Pfam" id="PF00059">
    <property type="entry name" value="Lectin_C"/>
    <property type="match status" value="1"/>
</dbReference>
<dbReference type="SMART" id="SM00034">
    <property type="entry name" value="CLECT"/>
    <property type="match status" value="1"/>
</dbReference>
<feature type="domain" description="C-type lectin" evidence="1">
    <location>
        <begin position="45"/>
        <end position="157"/>
    </location>
</feature>
<dbReference type="AlphaFoldDB" id="A0A6P8IBC1"/>
<dbReference type="PROSITE" id="PS50041">
    <property type="entry name" value="C_TYPE_LECTIN_2"/>
    <property type="match status" value="1"/>
</dbReference>
<dbReference type="Gene3D" id="3.10.100.10">
    <property type="entry name" value="Mannose-Binding Protein A, subunit A"/>
    <property type="match status" value="1"/>
</dbReference>
<dbReference type="CDD" id="cd00037">
    <property type="entry name" value="CLECT"/>
    <property type="match status" value="1"/>
</dbReference>
<sequence length="258" mass="29313">MNGTKCWLNFKQRNSNFSAVLIFVTTFLAWAKIDASVCKQGWVEWNNICYILKQNSEDWKTSQSNCVAEGANLASIGSEEEYIFVLSLLHGASVNQIWIGLNDNDNEGQFQWVDKSPLVFTNLSNDSPNTVARNCIQIKAYKWSPQYCALGLKALCKYVPIVFEEDFSFQVNFTRQQLYTSLPHKLLLNHVLSKKSVPSLLHCTLICLRDAKCMSLNYRSPQNSQVKNGLCILHSATADEFPEDFVDNSVYIYALPIK</sequence>
<dbReference type="SUPFAM" id="SSF56436">
    <property type="entry name" value="C-type lectin-like"/>
    <property type="match status" value="1"/>
</dbReference>
<dbReference type="KEGG" id="aten:116297896"/>
<dbReference type="OrthoDB" id="5986807at2759"/>
<accession>A0A6P8IBC1</accession>
<evidence type="ECO:0000313" key="3">
    <source>
        <dbReference type="RefSeq" id="XP_031562070.1"/>
    </source>
</evidence>
<dbReference type="RefSeq" id="XP_031562070.1">
    <property type="nucleotide sequence ID" value="XM_031706210.1"/>
</dbReference>
<keyword evidence="2" id="KW-1185">Reference proteome</keyword>
<dbReference type="InterPro" id="IPR016187">
    <property type="entry name" value="CTDL_fold"/>
</dbReference>
<reference evidence="3" key="1">
    <citation type="submission" date="2025-08" db="UniProtKB">
        <authorList>
            <consortium name="RefSeq"/>
        </authorList>
    </citation>
    <scope>IDENTIFICATION</scope>
    <source>
        <tissue evidence="3">Tentacle</tissue>
    </source>
</reference>
<dbReference type="PANTHER" id="PTHR22803">
    <property type="entry name" value="MANNOSE, PHOSPHOLIPASE, LECTIN RECEPTOR RELATED"/>
    <property type="match status" value="1"/>
</dbReference>
<dbReference type="InParanoid" id="A0A6P8IBC1"/>
<dbReference type="SUPFAM" id="SSF57414">
    <property type="entry name" value="Hairpin loop containing domain-like"/>
    <property type="match status" value="1"/>
</dbReference>
<evidence type="ECO:0000313" key="2">
    <source>
        <dbReference type="Proteomes" id="UP000515163"/>
    </source>
</evidence>
<dbReference type="GeneID" id="116297896"/>
<name>A0A6P8IBC1_ACTTE</name>
<protein>
    <submittedName>
        <fullName evidence="3">Lectin BRA-3-like</fullName>
    </submittedName>
</protein>
<dbReference type="Proteomes" id="UP000515163">
    <property type="component" value="Unplaced"/>
</dbReference>